<name>A0A7G9RB41_9ACTN</name>
<keyword evidence="2" id="KW-1185">Reference proteome</keyword>
<protein>
    <submittedName>
        <fullName evidence="1">Uncharacterized protein</fullName>
    </submittedName>
</protein>
<dbReference type="KEGG" id="nmes:H9L09_20720"/>
<dbReference type="AlphaFoldDB" id="A0A7G9RB41"/>
<proteinExistence type="predicted"/>
<evidence type="ECO:0000313" key="1">
    <source>
        <dbReference type="EMBL" id="QNN52816.1"/>
    </source>
</evidence>
<gene>
    <name evidence="1" type="ORF">H9L09_20720</name>
</gene>
<reference evidence="1 2" key="1">
    <citation type="submission" date="2020-08" db="EMBL/GenBank/DDBJ databases">
        <title>Genome sequence of Nocardioides mesophilus KACC 16243T.</title>
        <authorList>
            <person name="Hyun D.-W."/>
            <person name="Bae J.-W."/>
        </authorList>
    </citation>
    <scope>NUCLEOTIDE SEQUENCE [LARGE SCALE GENOMIC DNA]</scope>
    <source>
        <strain evidence="1 2">KACC 16243</strain>
    </source>
</reference>
<dbReference type="RefSeq" id="WP_187578658.1">
    <property type="nucleotide sequence ID" value="NZ_CP060713.1"/>
</dbReference>
<sequence>MTRSRPGRALVYELAIAGRLGPVLTHALGPGVTATLREQTILRVRPAASGPGVPELVALLENEGLEIDEISSVPAR</sequence>
<evidence type="ECO:0000313" key="2">
    <source>
        <dbReference type="Proteomes" id="UP000515947"/>
    </source>
</evidence>
<accession>A0A7G9RB41</accession>
<dbReference type="Proteomes" id="UP000515947">
    <property type="component" value="Chromosome"/>
</dbReference>
<dbReference type="EMBL" id="CP060713">
    <property type="protein sequence ID" value="QNN52816.1"/>
    <property type="molecule type" value="Genomic_DNA"/>
</dbReference>
<organism evidence="1 2">
    <name type="scientific">Nocardioides mesophilus</name>
    <dbReference type="NCBI Taxonomy" id="433659"/>
    <lineage>
        <taxon>Bacteria</taxon>
        <taxon>Bacillati</taxon>
        <taxon>Actinomycetota</taxon>
        <taxon>Actinomycetes</taxon>
        <taxon>Propionibacteriales</taxon>
        <taxon>Nocardioidaceae</taxon>
        <taxon>Nocardioides</taxon>
    </lineage>
</organism>